<reference evidence="1 2" key="1">
    <citation type="submission" date="2018-06" db="EMBL/GenBank/DDBJ databases">
        <title>Genomic Encyclopedia of Archaeal and Bacterial Type Strains, Phase II (KMG-II): from individual species to whole genera.</title>
        <authorList>
            <person name="Goeker M."/>
        </authorList>
    </citation>
    <scope>NUCLEOTIDE SEQUENCE [LARGE SCALE GENOMIC DNA]</scope>
    <source>
        <strain evidence="1 2">DSM 25663</strain>
    </source>
</reference>
<evidence type="ECO:0000313" key="2">
    <source>
        <dbReference type="Proteomes" id="UP000248840"/>
    </source>
</evidence>
<name>A0A328YF46_9FLAO</name>
<organism evidence="1 2">
    <name type="scientific">Flavobacterium aciduliphilum</name>
    <dbReference type="NCBI Taxonomy" id="1101402"/>
    <lineage>
        <taxon>Bacteria</taxon>
        <taxon>Pseudomonadati</taxon>
        <taxon>Bacteroidota</taxon>
        <taxon>Flavobacteriia</taxon>
        <taxon>Flavobacteriales</taxon>
        <taxon>Flavobacteriaceae</taxon>
        <taxon>Flavobacterium</taxon>
    </lineage>
</organism>
<evidence type="ECO:0000313" key="1">
    <source>
        <dbReference type="EMBL" id="RAR72631.1"/>
    </source>
</evidence>
<comment type="caution">
    <text evidence="1">The sequence shown here is derived from an EMBL/GenBank/DDBJ whole genome shotgun (WGS) entry which is preliminary data.</text>
</comment>
<keyword evidence="2" id="KW-1185">Reference proteome</keyword>
<gene>
    <name evidence="1" type="ORF">CLV55_105202</name>
</gene>
<sequence>MKRNIFYFLILSLFLSCKTDSYLIKYSITKYKEVGTNYQYSKEMFWFKKKNTNQLLLMNTIMIHLNRLPYTNLKENYFMIN</sequence>
<dbReference type="PROSITE" id="PS51257">
    <property type="entry name" value="PROKAR_LIPOPROTEIN"/>
    <property type="match status" value="1"/>
</dbReference>
<protein>
    <recommendedName>
        <fullName evidence="3">Lipoprotein</fullName>
    </recommendedName>
</protein>
<proteinExistence type="predicted"/>
<dbReference type="AlphaFoldDB" id="A0A328YF46"/>
<accession>A0A328YF46</accession>
<dbReference type="EMBL" id="QLSZ01000005">
    <property type="protein sequence ID" value="RAR72631.1"/>
    <property type="molecule type" value="Genomic_DNA"/>
</dbReference>
<dbReference type="Proteomes" id="UP000248840">
    <property type="component" value="Unassembled WGS sequence"/>
</dbReference>
<evidence type="ECO:0008006" key="3">
    <source>
        <dbReference type="Google" id="ProtNLM"/>
    </source>
</evidence>